<evidence type="ECO:0000313" key="2">
    <source>
        <dbReference type="EMBL" id="MBA4541967.1"/>
    </source>
</evidence>
<accession>A0A7W1X8D4</accession>
<dbReference type="InterPro" id="IPR013324">
    <property type="entry name" value="RNA_pol_sigma_r3/r4-like"/>
</dbReference>
<proteinExistence type="predicted"/>
<dbReference type="EMBL" id="JACEIP010000003">
    <property type="protein sequence ID" value="MBA4541967.1"/>
    <property type="molecule type" value="Genomic_DNA"/>
</dbReference>
<reference evidence="2 3" key="1">
    <citation type="submission" date="2020-07" db="EMBL/GenBank/DDBJ databases">
        <authorList>
            <person name="Feng H."/>
        </authorList>
    </citation>
    <scope>NUCLEOTIDE SEQUENCE [LARGE SCALE GENOMIC DNA]</scope>
    <source>
        <strain evidence="3">s-11</strain>
    </source>
</reference>
<dbReference type="RefSeq" id="WP_033100512.1">
    <property type="nucleotide sequence ID" value="NZ_JACEIP010000003.1"/>
</dbReference>
<sequence>MVGQLYNDLCAEIDILETRISDLEFEYWYWYKACFGARINRAIPLDVCLNRMKVICDQVEVYSTILEEKEKARKEIEKRMADIESIEGKVAYMRDVKGMTLAEIAADLNFSYSWIKKLSMRTSKGTRKELTG</sequence>
<dbReference type="SUPFAM" id="SSF88659">
    <property type="entry name" value="Sigma3 and sigma4 domains of RNA polymerase sigma factors"/>
    <property type="match status" value="1"/>
</dbReference>
<keyword evidence="1" id="KW-0175">Coiled coil</keyword>
<gene>
    <name evidence="2" type="ORF">H1164_03495</name>
</gene>
<evidence type="ECO:0000256" key="1">
    <source>
        <dbReference type="SAM" id="Coils"/>
    </source>
</evidence>
<comment type="caution">
    <text evidence="2">The sequence shown here is derived from an EMBL/GenBank/DDBJ whole genome shotgun (WGS) entry which is preliminary data.</text>
</comment>
<keyword evidence="3" id="KW-1185">Reference proteome</keyword>
<feature type="coiled-coil region" evidence="1">
    <location>
        <begin position="59"/>
        <end position="89"/>
    </location>
</feature>
<evidence type="ECO:0000313" key="3">
    <source>
        <dbReference type="Proteomes" id="UP000530514"/>
    </source>
</evidence>
<organism evidence="2 3">
    <name type="scientific">Thermoactinomyces daqus</name>
    <dbReference type="NCBI Taxonomy" id="1329516"/>
    <lineage>
        <taxon>Bacteria</taxon>
        <taxon>Bacillati</taxon>
        <taxon>Bacillota</taxon>
        <taxon>Bacilli</taxon>
        <taxon>Bacillales</taxon>
        <taxon>Thermoactinomycetaceae</taxon>
        <taxon>Thermoactinomyces</taxon>
    </lineage>
</organism>
<dbReference type="Proteomes" id="UP000530514">
    <property type="component" value="Unassembled WGS sequence"/>
</dbReference>
<dbReference type="AlphaFoldDB" id="A0A7W1X8D4"/>
<dbReference type="OrthoDB" id="1954586at2"/>
<protein>
    <submittedName>
        <fullName evidence="2">Uncharacterized protein</fullName>
    </submittedName>
</protein>
<name>A0A7W1X8D4_9BACL</name>